<dbReference type="OrthoDB" id="539398at2759"/>
<feature type="compositionally biased region" description="Pro residues" evidence="1">
    <location>
        <begin position="269"/>
        <end position="283"/>
    </location>
</feature>
<evidence type="ECO:0000313" key="3">
    <source>
        <dbReference type="EMBL" id="TVY42744.1"/>
    </source>
</evidence>
<keyword evidence="4" id="KW-1185">Reference proteome</keyword>
<evidence type="ECO:0000256" key="1">
    <source>
        <dbReference type="SAM" id="MobiDB-lite"/>
    </source>
</evidence>
<dbReference type="AlphaFoldDB" id="A0A8H8RVP0"/>
<dbReference type="PANTHER" id="PTHR39336:SF1">
    <property type="entry name" value="PYRIDOXAMINE PHOSPHATE OXIDASE FAMILY PROTEIN (AFU_ORTHOLOGUE AFUA_6G11440)"/>
    <property type="match status" value="1"/>
</dbReference>
<gene>
    <name evidence="3" type="primary">ustO</name>
    <name evidence="3" type="ORF">LSUB1_G002259</name>
</gene>
<protein>
    <submittedName>
        <fullName evidence="3">Pyridoxamine 5'-phosphate oxidase family protein</fullName>
    </submittedName>
</protein>
<feature type="compositionally biased region" description="Low complexity" evidence="1">
    <location>
        <begin position="36"/>
        <end position="50"/>
    </location>
</feature>
<dbReference type="PANTHER" id="PTHR39336">
    <property type="entry name" value="PYRIDOXAMINE PHOSPHATE OXIDASE FAMILY PROTEIN (AFU_ORTHOLOGUE AFUA_6G11440)"/>
    <property type="match status" value="1"/>
</dbReference>
<keyword evidence="2" id="KW-1133">Transmembrane helix</keyword>
<evidence type="ECO:0000313" key="4">
    <source>
        <dbReference type="Proteomes" id="UP000462212"/>
    </source>
</evidence>
<feature type="compositionally biased region" description="Pro residues" evidence="1">
    <location>
        <begin position="293"/>
        <end position="317"/>
    </location>
</feature>
<accession>A0A8H8RVP0</accession>
<feature type="compositionally biased region" description="Low complexity" evidence="1">
    <location>
        <begin position="146"/>
        <end position="159"/>
    </location>
</feature>
<feature type="region of interest" description="Disordered" evidence="1">
    <location>
        <begin position="241"/>
        <end position="326"/>
    </location>
</feature>
<keyword evidence="2" id="KW-0812">Transmembrane</keyword>
<feature type="compositionally biased region" description="Polar residues" evidence="1">
    <location>
        <begin position="51"/>
        <end position="69"/>
    </location>
</feature>
<dbReference type="Proteomes" id="UP000462212">
    <property type="component" value="Unassembled WGS sequence"/>
</dbReference>
<keyword evidence="2" id="KW-0472">Membrane</keyword>
<feature type="transmembrane region" description="Helical" evidence="2">
    <location>
        <begin position="479"/>
        <end position="501"/>
    </location>
</feature>
<feature type="region of interest" description="Disordered" evidence="1">
    <location>
        <begin position="1"/>
        <end position="70"/>
    </location>
</feature>
<evidence type="ECO:0000256" key="2">
    <source>
        <dbReference type="SAM" id="Phobius"/>
    </source>
</evidence>
<feature type="compositionally biased region" description="Basic and acidic residues" evidence="1">
    <location>
        <begin position="96"/>
        <end position="141"/>
    </location>
</feature>
<sequence length="504" mass="55746">MMSSSSNKKKVRYTESTMGKSSNPHSRGHSHKSSRDSGVGSSSASDRASVGDTTESPFNSQEIQYQRHNPTALAEALDAANEKIRELFEQTEHLQRLLKDSNKEKRSLKGEKNDLLIEVEDLGHELKEEKRAHDKLRKESGQRIATSNSSSTRRSTPPSSHRRRDDERSQGSGSYHEEAGRRYIVPQPPPSNATNPFIPLNERPSAPSGVIYAPPTTTLALLRVQAAVLYQILQLQPTPVKQHHDITTPHPPPKCQYSTTASPQTSPNGPSPNPSSSQRPPPAQGSTSTYPPRACPPPPSRFSRPPPALTLTPPAPAPRQSRTSTKNGRVTIMFCSFGASPRIMRFFCTGRVVEWDQAEFESLLRRMGKKRVDGARAVIMLTVWKVQTSCGYGVPRIREGEMDVEKGKEEDAFQDRDTLGHWAGKKVERNEMGEYQMKNNARNLDGLPGLRTARRDAGERFWVEDARAKVGLIMSQKEAFVSGVFIGVLIALLGGLLQAFVVGL</sequence>
<comment type="caution">
    <text evidence="3">The sequence shown here is derived from an EMBL/GenBank/DDBJ whole genome shotgun (WGS) entry which is preliminary data.</text>
</comment>
<dbReference type="EMBL" id="QGMJ01000086">
    <property type="protein sequence ID" value="TVY42744.1"/>
    <property type="molecule type" value="Genomic_DNA"/>
</dbReference>
<organism evidence="3 4">
    <name type="scientific">Lachnellula subtilissima</name>
    <dbReference type="NCBI Taxonomy" id="602034"/>
    <lineage>
        <taxon>Eukaryota</taxon>
        <taxon>Fungi</taxon>
        <taxon>Dikarya</taxon>
        <taxon>Ascomycota</taxon>
        <taxon>Pezizomycotina</taxon>
        <taxon>Leotiomycetes</taxon>
        <taxon>Helotiales</taxon>
        <taxon>Lachnaceae</taxon>
        <taxon>Lachnellula</taxon>
    </lineage>
</organism>
<feature type="compositionally biased region" description="Basic and acidic residues" evidence="1">
    <location>
        <begin position="163"/>
        <end position="181"/>
    </location>
</feature>
<feature type="compositionally biased region" description="Polar residues" evidence="1">
    <location>
        <begin position="14"/>
        <end position="25"/>
    </location>
</feature>
<feature type="region of interest" description="Disordered" evidence="1">
    <location>
        <begin position="96"/>
        <end position="201"/>
    </location>
</feature>
<name>A0A8H8RVP0_9HELO</name>
<proteinExistence type="predicted"/>
<reference evidence="3 4" key="1">
    <citation type="submission" date="2018-05" db="EMBL/GenBank/DDBJ databases">
        <title>Genome sequencing and assembly of the regulated plant pathogen Lachnellula willkommii and related sister species for the development of diagnostic species identification markers.</title>
        <authorList>
            <person name="Giroux E."/>
            <person name="Bilodeau G."/>
        </authorList>
    </citation>
    <scope>NUCLEOTIDE SEQUENCE [LARGE SCALE GENOMIC DNA]</scope>
    <source>
        <strain evidence="3 4">CBS 197.66</strain>
    </source>
</reference>